<evidence type="ECO:0000256" key="1">
    <source>
        <dbReference type="ARBA" id="ARBA00006889"/>
    </source>
</evidence>
<evidence type="ECO:0000259" key="3">
    <source>
        <dbReference type="Pfam" id="PF08212"/>
    </source>
</evidence>
<dbReference type="Pfam" id="PF08212">
    <property type="entry name" value="Lipocalin_2"/>
    <property type="match status" value="1"/>
</dbReference>
<dbReference type="InterPro" id="IPR012674">
    <property type="entry name" value="Calycin"/>
</dbReference>
<feature type="domain" description="Lipocalin/cytosolic fatty-acid binding" evidence="3">
    <location>
        <begin position="38"/>
        <end position="184"/>
    </location>
</feature>
<feature type="signal peptide" evidence="2">
    <location>
        <begin position="1"/>
        <end position="27"/>
    </location>
</feature>
<dbReference type="InterPro" id="IPR047202">
    <property type="entry name" value="Lipocalin_Blc-like_dom"/>
</dbReference>
<name>A0ABS7G2D3_9ACTN</name>
<evidence type="ECO:0000256" key="2">
    <source>
        <dbReference type="PIRNR" id="PIRNR036893"/>
    </source>
</evidence>
<dbReference type="Gene3D" id="2.40.128.20">
    <property type="match status" value="1"/>
</dbReference>
<dbReference type="PANTHER" id="PTHR10612">
    <property type="entry name" value="APOLIPOPROTEIN D"/>
    <property type="match status" value="1"/>
</dbReference>
<proteinExistence type="inferred from homology"/>
<comment type="similarity">
    <text evidence="1 2">Belongs to the calycin superfamily. Lipocalin family.</text>
</comment>
<dbReference type="Proteomes" id="UP000774570">
    <property type="component" value="Unassembled WGS sequence"/>
</dbReference>
<organism evidence="4 5">
    <name type="scientific">Actinomadura parmotrematis</name>
    <dbReference type="NCBI Taxonomy" id="2864039"/>
    <lineage>
        <taxon>Bacteria</taxon>
        <taxon>Bacillati</taxon>
        <taxon>Actinomycetota</taxon>
        <taxon>Actinomycetes</taxon>
        <taxon>Streptosporangiales</taxon>
        <taxon>Thermomonosporaceae</taxon>
        <taxon>Actinomadura</taxon>
    </lineage>
</organism>
<dbReference type="PIRSF" id="PIRSF036893">
    <property type="entry name" value="Lipocalin_ApoD"/>
    <property type="match status" value="1"/>
</dbReference>
<protein>
    <submittedName>
        <fullName evidence="4">Lipocalin family protein</fullName>
    </submittedName>
</protein>
<gene>
    <name evidence="4" type="ORF">K1Y72_31210</name>
</gene>
<dbReference type="CDD" id="cd19438">
    <property type="entry name" value="lipocalin_Blc-like"/>
    <property type="match status" value="1"/>
</dbReference>
<keyword evidence="2" id="KW-0732">Signal</keyword>
<reference evidence="4 5" key="1">
    <citation type="submission" date="2021-07" db="EMBL/GenBank/DDBJ databases">
        <title>Actinomadura sp. PM05-2 isolated from lichen.</title>
        <authorList>
            <person name="Somphong A."/>
            <person name="Phongsopitanun W."/>
            <person name="Tanasupawat S."/>
            <person name="Peongsungnone V."/>
        </authorList>
    </citation>
    <scope>NUCLEOTIDE SEQUENCE [LARGE SCALE GENOMIC DNA]</scope>
    <source>
        <strain evidence="4 5">PM05-2</strain>
    </source>
</reference>
<feature type="chain" id="PRO_5045016847" evidence="2">
    <location>
        <begin position="28"/>
        <end position="195"/>
    </location>
</feature>
<dbReference type="RefSeq" id="WP_220170113.1">
    <property type="nucleotide sequence ID" value="NZ_JAIBOA010000027.1"/>
</dbReference>
<dbReference type="EMBL" id="JAIBOA010000027">
    <property type="protein sequence ID" value="MBW8486875.1"/>
    <property type="molecule type" value="Genomic_DNA"/>
</dbReference>
<dbReference type="InterPro" id="IPR022271">
    <property type="entry name" value="Lipocalin_ApoD"/>
</dbReference>
<accession>A0ABS7G2D3</accession>
<comment type="caution">
    <text evidence="4">The sequence shown here is derived from an EMBL/GenBank/DDBJ whole genome shotgun (WGS) entry which is preliminary data.</text>
</comment>
<dbReference type="PANTHER" id="PTHR10612:SF34">
    <property type="entry name" value="APOLIPOPROTEIN D"/>
    <property type="match status" value="1"/>
</dbReference>
<evidence type="ECO:0000313" key="5">
    <source>
        <dbReference type="Proteomes" id="UP000774570"/>
    </source>
</evidence>
<evidence type="ECO:0000313" key="4">
    <source>
        <dbReference type="EMBL" id="MBW8486875.1"/>
    </source>
</evidence>
<sequence>MRSTNKVLLGSLVAAGALVAAAVPASAAPAPPAPVPSVDVQRYVGHWYQVASVPAWYEIQCLRNATADYALSAAGTVSVKNACRSVFGIKSTVTGDAKPLDATNARLNVSFLGFNGSYAHGTGANYIVVGLDGGYRWAAVTDAGRRSGFVLSRTPALAADDAAAARAALRGAGIDPCTLKSTPQDGGAATAAPFC</sequence>
<dbReference type="SUPFAM" id="SSF50814">
    <property type="entry name" value="Lipocalins"/>
    <property type="match status" value="1"/>
</dbReference>
<keyword evidence="5" id="KW-1185">Reference proteome</keyword>
<dbReference type="InterPro" id="IPR000566">
    <property type="entry name" value="Lipocln_cytosolic_FA-bd_dom"/>
</dbReference>